<protein>
    <submittedName>
        <fullName evidence="1">Uncharacterized protein</fullName>
    </submittedName>
</protein>
<dbReference type="Proteomes" id="UP000095300">
    <property type="component" value="Unassembled WGS sequence"/>
</dbReference>
<organism evidence="1 2">
    <name type="scientific">Stomoxys calcitrans</name>
    <name type="common">Stable fly</name>
    <name type="synonym">Conops calcitrans</name>
    <dbReference type="NCBI Taxonomy" id="35570"/>
    <lineage>
        <taxon>Eukaryota</taxon>
        <taxon>Metazoa</taxon>
        <taxon>Ecdysozoa</taxon>
        <taxon>Arthropoda</taxon>
        <taxon>Hexapoda</taxon>
        <taxon>Insecta</taxon>
        <taxon>Pterygota</taxon>
        <taxon>Neoptera</taxon>
        <taxon>Endopterygota</taxon>
        <taxon>Diptera</taxon>
        <taxon>Brachycera</taxon>
        <taxon>Muscomorpha</taxon>
        <taxon>Muscoidea</taxon>
        <taxon>Muscidae</taxon>
        <taxon>Stomoxys</taxon>
    </lineage>
</organism>
<reference evidence="1" key="1">
    <citation type="submission" date="2020-05" db="UniProtKB">
        <authorList>
            <consortium name="EnsemblMetazoa"/>
        </authorList>
    </citation>
    <scope>IDENTIFICATION</scope>
    <source>
        <strain evidence="1">USDA</strain>
    </source>
</reference>
<sequence>MSFKPDLEFRVKDFHFSNRMFDYKIFHTAAVWLLFIFALSLNTSQAARVATTEVPTPPPAFLVDTSPPSLPDQPSIEARPPWLVGPGSPPSPVINPPNLNKSLMLQLASNTEKMGATLICLADQTNDSAVVSRLNQIFDSSSAYVKEMYRLPLSDQGKIDIGNVVALNTVVYLRGVHEKCANLTNPYTPANTPAAGKNFAELGNLFQTIGTTMDCLILKIDPKIIPQVPVAVGNAFQAIANDPRTSVMDILLQHEAALASTLLKMSRICLG</sequence>
<gene>
    <name evidence="1" type="primary">106090699</name>
</gene>
<dbReference type="AlphaFoldDB" id="A0A1I8NX72"/>
<keyword evidence="2" id="KW-1185">Reference proteome</keyword>
<evidence type="ECO:0000313" key="1">
    <source>
        <dbReference type="EnsemblMetazoa" id="SCAU002807-PA"/>
    </source>
</evidence>
<accession>A0A1I8NX72</accession>
<proteinExistence type="predicted"/>
<evidence type="ECO:0000313" key="2">
    <source>
        <dbReference type="Proteomes" id="UP000095300"/>
    </source>
</evidence>
<dbReference type="VEuPathDB" id="VectorBase:SCAU002807"/>
<dbReference type="KEGG" id="scac:106090699"/>
<dbReference type="EnsemblMetazoa" id="SCAU002807-RA">
    <property type="protein sequence ID" value="SCAU002807-PA"/>
    <property type="gene ID" value="SCAU002807"/>
</dbReference>
<name>A0A1I8NX72_STOCA</name>